<dbReference type="STRING" id="282301.A0A267FTT6"/>
<evidence type="ECO:0000313" key="12">
    <source>
        <dbReference type="EMBL" id="PAA76372.1"/>
    </source>
</evidence>
<comment type="similarity">
    <text evidence="10">Belongs to the glycosyltransferase 22 family. PIGZ subfamily.</text>
</comment>
<dbReference type="EMBL" id="NIVC01000827">
    <property type="protein sequence ID" value="PAA76372.1"/>
    <property type="molecule type" value="Genomic_DNA"/>
</dbReference>
<evidence type="ECO:0000256" key="5">
    <source>
        <dbReference type="ARBA" id="ARBA00022679"/>
    </source>
</evidence>
<dbReference type="GO" id="GO:0005789">
    <property type="term" value="C:endoplasmic reticulum membrane"/>
    <property type="evidence" value="ECO:0007669"/>
    <property type="project" value="UniProtKB-SubCell"/>
</dbReference>
<keyword evidence="9 11" id="KW-0472">Membrane</keyword>
<gene>
    <name evidence="12" type="ORF">BOX15_Mlig016694g3</name>
</gene>
<feature type="non-terminal residue" evidence="12">
    <location>
        <position position="1"/>
    </location>
</feature>
<accession>A0A267FTT6</accession>
<proteinExistence type="inferred from homology"/>
<evidence type="ECO:0000256" key="11">
    <source>
        <dbReference type="RuleBase" id="RU363075"/>
    </source>
</evidence>
<comment type="subcellular location">
    <subcellularLocation>
        <location evidence="1 11">Endoplasmic reticulum membrane</location>
        <topology evidence="1 11">Multi-pass membrane protein</topology>
    </subcellularLocation>
</comment>
<dbReference type="Pfam" id="PF03901">
    <property type="entry name" value="Glyco_transf_22"/>
    <property type="match status" value="1"/>
</dbReference>
<keyword evidence="8 11" id="KW-1133">Transmembrane helix</keyword>
<keyword evidence="6 11" id="KW-0812">Transmembrane</keyword>
<evidence type="ECO:0000256" key="1">
    <source>
        <dbReference type="ARBA" id="ARBA00004477"/>
    </source>
</evidence>
<keyword evidence="4 11" id="KW-0328">Glycosyltransferase</keyword>
<dbReference type="PANTHER" id="PTHR22760">
    <property type="entry name" value="GLYCOSYLTRANSFERASE"/>
    <property type="match status" value="1"/>
</dbReference>
<evidence type="ECO:0000256" key="2">
    <source>
        <dbReference type="ARBA" id="ARBA00004687"/>
    </source>
</evidence>
<comment type="caution">
    <text evidence="12">The sequence shown here is derived from an EMBL/GenBank/DDBJ whole genome shotgun (WGS) entry which is preliminary data.</text>
</comment>
<keyword evidence="7 11" id="KW-0256">Endoplasmic reticulum</keyword>
<reference evidence="12 13" key="1">
    <citation type="submission" date="2017-06" db="EMBL/GenBank/DDBJ databases">
        <title>A platform for efficient transgenesis in Macrostomum lignano, a flatworm model organism for stem cell research.</title>
        <authorList>
            <person name="Berezikov E."/>
        </authorList>
    </citation>
    <scope>NUCLEOTIDE SEQUENCE [LARGE SCALE GENOMIC DNA]</scope>
    <source>
        <strain evidence="12">DV1</strain>
        <tissue evidence="12">Whole organism</tissue>
    </source>
</reference>
<dbReference type="AlphaFoldDB" id="A0A267FTT6"/>
<comment type="pathway">
    <text evidence="2">Glycolipid biosynthesis; glycosylphosphatidylinositol-anchor biosynthesis.</text>
</comment>
<organism evidence="12 13">
    <name type="scientific">Macrostomum lignano</name>
    <dbReference type="NCBI Taxonomy" id="282301"/>
    <lineage>
        <taxon>Eukaryota</taxon>
        <taxon>Metazoa</taxon>
        <taxon>Spiralia</taxon>
        <taxon>Lophotrochozoa</taxon>
        <taxon>Platyhelminthes</taxon>
        <taxon>Rhabditophora</taxon>
        <taxon>Macrostomorpha</taxon>
        <taxon>Macrostomida</taxon>
        <taxon>Macrostomidae</taxon>
        <taxon>Macrostomum</taxon>
    </lineage>
</organism>
<keyword evidence="5" id="KW-0808">Transferase</keyword>
<dbReference type="EC" id="2.4.1.-" evidence="11"/>
<feature type="transmembrane region" description="Helical" evidence="11">
    <location>
        <begin position="222"/>
        <end position="246"/>
    </location>
</feature>
<evidence type="ECO:0000256" key="3">
    <source>
        <dbReference type="ARBA" id="ARBA00022502"/>
    </source>
</evidence>
<evidence type="ECO:0000256" key="9">
    <source>
        <dbReference type="ARBA" id="ARBA00023136"/>
    </source>
</evidence>
<dbReference type="InterPro" id="IPR005599">
    <property type="entry name" value="GPI_mannosylTrfase"/>
</dbReference>
<feature type="transmembrane region" description="Helical" evidence="11">
    <location>
        <begin position="6"/>
        <end position="25"/>
    </location>
</feature>
<evidence type="ECO:0000256" key="6">
    <source>
        <dbReference type="ARBA" id="ARBA00022692"/>
    </source>
</evidence>
<feature type="transmembrane region" description="Helical" evidence="11">
    <location>
        <begin position="310"/>
        <end position="328"/>
    </location>
</feature>
<keyword evidence="13" id="KW-1185">Reference proteome</keyword>
<evidence type="ECO:0000313" key="13">
    <source>
        <dbReference type="Proteomes" id="UP000215902"/>
    </source>
</evidence>
<evidence type="ECO:0000256" key="4">
    <source>
        <dbReference type="ARBA" id="ARBA00022676"/>
    </source>
</evidence>
<sequence length="576" mass="63498">ENSKPYTALLLFRFFFIFLPQTGYLHPDEFMQSIEISAGDLLGVRTSSPPWEFTVDRPIRSAAILHLFYHGPLLLFKHLLVDGFSWYVDAYFVVIVTRLSIAVLSLANDAMVALLARELGLDTFRCLFLYSSSYIVMVHGTRTLSNAIESSLLAIVFICLLFALNAYSAPGNSRHTLVKVLLSTAGIVTAIGVMNRPTFVAFAAVPYLYTAWRCARSLVDPIGACFNFGATILAAFSAAFVSLVLYDTLTFNPTFASRFASLGMDEFLTVNGAFDFLSDFARSAVVTPWNFVSYNSQSENLAQHGTHPRWLHLINLALLLGPAAPVFVRHAWATLRQSAQQQQQQQQQLSKAIVLACLVPLAALSLFPHQELRFLVPLLPLATVCVAQRLRCRLPIFSFALPWIAFNAIAVIGLGFLHQGGVLPMTAHVGELIRSTNSRLQPQQEPLCHRLLFLGTYPPPQHTLLLPQSTCVQLEDLMGNRTALESRAAQLRSDRVASVYAVFSAVHADPVRAAFAKSRYGLKYAARVYGHLSAESLPPARRVLARLSESSSPVVEAGRSLSEALSIMVFHLVLTA</sequence>
<dbReference type="OrthoDB" id="10066429at2759"/>
<feature type="transmembrane region" description="Helical" evidence="11">
    <location>
        <begin position="144"/>
        <end position="164"/>
    </location>
</feature>
<evidence type="ECO:0000256" key="7">
    <source>
        <dbReference type="ARBA" id="ARBA00022824"/>
    </source>
</evidence>
<feature type="transmembrane region" description="Helical" evidence="11">
    <location>
        <begin position="176"/>
        <end position="193"/>
    </location>
</feature>
<dbReference type="GO" id="GO:0006506">
    <property type="term" value="P:GPI anchor biosynthetic process"/>
    <property type="evidence" value="ECO:0007669"/>
    <property type="project" value="UniProtKB-KW"/>
</dbReference>
<keyword evidence="3" id="KW-0337">GPI-anchor biosynthesis</keyword>
<dbReference type="Proteomes" id="UP000215902">
    <property type="component" value="Unassembled WGS sequence"/>
</dbReference>
<dbReference type="PANTHER" id="PTHR22760:SF3">
    <property type="entry name" value="GPI MANNOSYLTRANSFERASE 4"/>
    <property type="match status" value="1"/>
</dbReference>
<evidence type="ECO:0000256" key="10">
    <source>
        <dbReference type="ARBA" id="ARBA00038466"/>
    </source>
</evidence>
<name>A0A267FTT6_9PLAT</name>
<feature type="transmembrane region" description="Helical" evidence="11">
    <location>
        <begin position="86"/>
        <end position="107"/>
    </location>
</feature>
<evidence type="ECO:0000256" key="8">
    <source>
        <dbReference type="ARBA" id="ARBA00022989"/>
    </source>
</evidence>
<feature type="transmembrane region" description="Helical" evidence="11">
    <location>
        <begin position="397"/>
        <end position="417"/>
    </location>
</feature>
<protein>
    <recommendedName>
        <fullName evidence="11">Mannosyltransferase</fullName>
        <ecNumber evidence="11">2.4.1.-</ecNumber>
    </recommendedName>
</protein>
<dbReference type="GO" id="GO:0000026">
    <property type="term" value="F:alpha-1,2-mannosyltransferase activity"/>
    <property type="evidence" value="ECO:0007669"/>
    <property type="project" value="TreeGrafter"/>
</dbReference>